<evidence type="ECO:0000313" key="2">
    <source>
        <dbReference type="Proteomes" id="UP000233551"/>
    </source>
</evidence>
<dbReference type="AlphaFoldDB" id="A0A2I0HGR1"/>
<dbReference type="Proteomes" id="UP000233551">
    <property type="component" value="Unassembled WGS sequence"/>
</dbReference>
<comment type="caution">
    <text evidence="1">The sequence shown here is derived from an EMBL/GenBank/DDBJ whole genome shotgun (WGS) entry which is preliminary data.</text>
</comment>
<proteinExistence type="predicted"/>
<name>A0A2I0HGR1_PUNGR</name>
<evidence type="ECO:0000313" key="1">
    <source>
        <dbReference type="EMBL" id="PKI26412.1"/>
    </source>
</evidence>
<organism evidence="1 2">
    <name type="scientific">Punica granatum</name>
    <name type="common">Pomegranate</name>
    <dbReference type="NCBI Taxonomy" id="22663"/>
    <lineage>
        <taxon>Eukaryota</taxon>
        <taxon>Viridiplantae</taxon>
        <taxon>Streptophyta</taxon>
        <taxon>Embryophyta</taxon>
        <taxon>Tracheophyta</taxon>
        <taxon>Spermatophyta</taxon>
        <taxon>Magnoliopsida</taxon>
        <taxon>eudicotyledons</taxon>
        <taxon>Gunneridae</taxon>
        <taxon>Pentapetalae</taxon>
        <taxon>rosids</taxon>
        <taxon>malvids</taxon>
        <taxon>Myrtales</taxon>
        <taxon>Lythraceae</taxon>
        <taxon>Punica</taxon>
    </lineage>
</organism>
<protein>
    <submittedName>
        <fullName evidence="1">Uncharacterized protein</fullName>
    </submittedName>
</protein>
<sequence length="39" mass="4407">MDPRGELKLMAVQCVWQLLGPTVHHILDVVIGERISVRP</sequence>
<gene>
    <name evidence="1" type="ORF">CRG98_048899</name>
</gene>
<accession>A0A2I0HGR1</accession>
<reference evidence="1 2" key="1">
    <citation type="submission" date="2017-11" db="EMBL/GenBank/DDBJ databases">
        <title>De-novo sequencing of pomegranate (Punica granatum L.) genome.</title>
        <authorList>
            <person name="Akparov Z."/>
            <person name="Amiraslanov A."/>
            <person name="Hajiyeva S."/>
            <person name="Abbasov M."/>
            <person name="Kaur K."/>
            <person name="Hamwieh A."/>
            <person name="Solovyev V."/>
            <person name="Salamov A."/>
            <person name="Braich B."/>
            <person name="Kosarev P."/>
            <person name="Mahmoud A."/>
            <person name="Hajiyev E."/>
            <person name="Babayeva S."/>
            <person name="Izzatullayeva V."/>
            <person name="Mammadov A."/>
            <person name="Mammadov A."/>
            <person name="Sharifova S."/>
            <person name="Ojaghi J."/>
            <person name="Eynullazada K."/>
            <person name="Bayramov B."/>
            <person name="Abdulazimova A."/>
            <person name="Shahmuradov I."/>
        </authorList>
    </citation>
    <scope>NUCLEOTIDE SEQUENCE [LARGE SCALE GENOMIC DNA]</scope>
    <source>
        <strain evidence="2">cv. AG2017</strain>
        <tissue evidence="1">Leaf</tissue>
    </source>
</reference>
<dbReference type="EMBL" id="PGOL01029009">
    <property type="protein sequence ID" value="PKI26412.1"/>
    <property type="molecule type" value="Genomic_DNA"/>
</dbReference>
<keyword evidence="2" id="KW-1185">Reference proteome</keyword>
<feature type="non-terminal residue" evidence="1">
    <location>
        <position position="39"/>
    </location>
</feature>